<dbReference type="PANTHER" id="PTHR24305">
    <property type="entry name" value="CYTOCHROME P450"/>
    <property type="match status" value="1"/>
</dbReference>
<sequence length="421" mass="47303">MLTGRRLSHHYGFYITVYQGGFEKSPFYSIFDNYGVPCMFSTLTSKEHSLRKRMITNIYSKSYIQSSASAEAQSKVILFDRFLPILSQSTTGPEASSGLDVFSFYLASTMDFISAYIFGIASSSNFLQDKAVRDHVLALYRCRGENTFFRQELPGLNAFCKRLGIHLCPKRADQANRKLEAWNKSHCDKAIRHLESTKSDLTGTADEPIVLKAVLAGIEKEAKSHGKQSLLYPTALLHRDISVASEVFDHILAGQETAGLAMTYLTWHMSQDQALQGRLREELLSIEPNLKLSDDGVQSLPDPKELDALRLLHAIMMETLRLNAPIGGPEPRRTPYPQCQIGPYTVPGGARIAALAHTLHRDEYVFPDSEKWDPNRWLSSEADEEERKLRNRQFWAFGSGGRMCIGSNFAVKGEDAILRLV</sequence>
<organism evidence="9 10">
    <name type="scientific">Phaeoacremonium minimum (strain UCR-PA7)</name>
    <name type="common">Esca disease fungus</name>
    <name type="synonym">Togninia minima</name>
    <dbReference type="NCBI Taxonomy" id="1286976"/>
    <lineage>
        <taxon>Eukaryota</taxon>
        <taxon>Fungi</taxon>
        <taxon>Dikarya</taxon>
        <taxon>Ascomycota</taxon>
        <taxon>Pezizomycotina</taxon>
        <taxon>Sordariomycetes</taxon>
        <taxon>Sordariomycetidae</taxon>
        <taxon>Togniniales</taxon>
        <taxon>Togniniaceae</taxon>
        <taxon>Phaeoacremonium</taxon>
    </lineage>
</organism>
<dbReference type="Pfam" id="PF00067">
    <property type="entry name" value="p450"/>
    <property type="match status" value="1"/>
</dbReference>
<evidence type="ECO:0000256" key="8">
    <source>
        <dbReference type="RuleBase" id="RU000461"/>
    </source>
</evidence>
<dbReference type="InterPro" id="IPR001128">
    <property type="entry name" value="Cyt_P450"/>
</dbReference>
<keyword evidence="10" id="KW-1185">Reference proteome</keyword>
<evidence type="ECO:0000256" key="1">
    <source>
        <dbReference type="ARBA" id="ARBA00001971"/>
    </source>
</evidence>
<dbReference type="RefSeq" id="XP_007911559.1">
    <property type="nucleotide sequence ID" value="XM_007913368.1"/>
</dbReference>
<evidence type="ECO:0000313" key="9">
    <source>
        <dbReference type="EMBL" id="EOO03719.1"/>
    </source>
</evidence>
<feature type="binding site" description="axial binding residue" evidence="7">
    <location>
        <position position="404"/>
    </location>
    <ligand>
        <name>heme</name>
        <dbReference type="ChEBI" id="CHEBI:30413"/>
    </ligand>
    <ligandPart>
        <name>Fe</name>
        <dbReference type="ChEBI" id="CHEBI:18248"/>
    </ligandPart>
</feature>
<comment type="similarity">
    <text evidence="2 8">Belongs to the cytochrome P450 family.</text>
</comment>
<keyword evidence="4 7" id="KW-0479">Metal-binding</keyword>
<accession>R8BWP2</accession>
<dbReference type="PRINTS" id="PR00465">
    <property type="entry name" value="EP450IV"/>
</dbReference>
<dbReference type="GO" id="GO:0004497">
    <property type="term" value="F:monooxygenase activity"/>
    <property type="evidence" value="ECO:0007669"/>
    <property type="project" value="UniProtKB-KW"/>
</dbReference>
<dbReference type="SUPFAM" id="SSF48264">
    <property type="entry name" value="Cytochrome P450"/>
    <property type="match status" value="1"/>
</dbReference>
<keyword evidence="8" id="KW-0560">Oxidoreductase</keyword>
<proteinExistence type="inferred from homology"/>
<dbReference type="InterPro" id="IPR002403">
    <property type="entry name" value="Cyt_P450_E_grp-IV"/>
</dbReference>
<name>R8BWP2_PHAM7</name>
<dbReference type="GO" id="GO:0005506">
    <property type="term" value="F:iron ion binding"/>
    <property type="evidence" value="ECO:0007669"/>
    <property type="project" value="InterPro"/>
</dbReference>
<evidence type="ECO:0000256" key="2">
    <source>
        <dbReference type="ARBA" id="ARBA00010617"/>
    </source>
</evidence>
<evidence type="ECO:0000256" key="4">
    <source>
        <dbReference type="ARBA" id="ARBA00022723"/>
    </source>
</evidence>
<gene>
    <name evidence="9" type="ORF">UCRPA7_775</name>
</gene>
<evidence type="ECO:0000256" key="5">
    <source>
        <dbReference type="ARBA" id="ARBA00023004"/>
    </source>
</evidence>
<dbReference type="InterPro" id="IPR036396">
    <property type="entry name" value="Cyt_P450_sf"/>
</dbReference>
<dbReference type="Gene3D" id="1.10.630.10">
    <property type="entry name" value="Cytochrome P450"/>
    <property type="match status" value="1"/>
</dbReference>
<keyword evidence="6 8" id="KW-0503">Monooxygenase</keyword>
<evidence type="ECO:0000256" key="7">
    <source>
        <dbReference type="PIRSR" id="PIRSR602403-1"/>
    </source>
</evidence>
<comment type="cofactor">
    <cofactor evidence="1 7">
        <name>heme</name>
        <dbReference type="ChEBI" id="CHEBI:30413"/>
    </cofactor>
</comment>
<protein>
    <submittedName>
        <fullName evidence="9">Putative cytochrome p450 3a12 protein</fullName>
    </submittedName>
</protein>
<dbReference type="EMBL" id="KB932813">
    <property type="protein sequence ID" value="EOO03719.1"/>
    <property type="molecule type" value="Genomic_DNA"/>
</dbReference>
<dbReference type="GO" id="GO:0020037">
    <property type="term" value="F:heme binding"/>
    <property type="evidence" value="ECO:0007669"/>
    <property type="project" value="InterPro"/>
</dbReference>
<dbReference type="InterPro" id="IPR050121">
    <property type="entry name" value="Cytochrome_P450_monoxygenase"/>
</dbReference>
<dbReference type="KEGG" id="tmn:UCRPA7_775"/>
<evidence type="ECO:0000256" key="6">
    <source>
        <dbReference type="ARBA" id="ARBA00023033"/>
    </source>
</evidence>
<dbReference type="Proteomes" id="UP000014074">
    <property type="component" value="Unassembled WGS sequence"/>
</dbReference>
<dbReference type="AlphaFoldDB" id="R8BWP2"/>
<dbReference type="GeneID" id="19328535"/>
<reference evidence="10" key="1">
    <citation type="journal article" date="2013" name="Genome Announc.">
        <title>Draft genome sequence of the ascomycete Phaeoacremonium aleophilum strain UCR-PA7, a causal agent of the esca disease complex in grapevines.</title>
        <authorList>
            <person name="Blanco-Ulate B."/>
            <person name="Rolshausen P."/>
            <person name="Cantu D."/>
        </authorList>
    </citation>
    <scope>NUCLEOTIDE SEQUENCE [LARGE SCALE GENOMIC DNA]</scope>
    <source>
        <strain evidence="10">UCR-PA7</strain>
    </source>
</reference>
<dbReference type="GO" id="GO:0016705">
    <property type="term" value="F:oxidoreductase activity, acting on paired donors, with incorporation or reduction of molecular oxygen"/>
    <property type="evidence" value="ECO:0007669"/>
    <property type="project" value="InterPro"/>
</dbReference>
<evidence type="ECO:0000313" key="10">
    <source>
        <dbReference type="Proteomes" id="UP000014074"/>
    </source>
</evidence>
<dbReference type="HOGENOM" id="CLU_001570_14_2_1"/>
<dbReference type="OrthoDB" id="1470350at2759"/>
<dbReference type="PANTHER" id="PTHR24305:SF166">
    <property type="entry name" value="CYTOCHROME P450 12A4, MITOCHONDRIAL-RELATED"/>
    <property type="match status" value="1"/>
</dbReference>
<dbReference type="InterPro" id="IPR017972">
    <property type="entry name" value="Cyt_P450_CS"/>
</dbReference>
<dbReference type="PROSITE" id="PS00086">
    <property type="entry name" value="CYTOCHROME_P450"/>
    <property type="match status" value="1"/>
</dbReference>
<evidence type="ECO:0000256" key="3">
    <source>
        <dbReference type="ARBA" id="ARBA00022617"/>
    </source>
</evidence>
<keyword evidence="5 7" id="KW-0408">Iron</keyword>
<dbReference type="eggNOG" id="KOG0158">
    <property type="taxonomic scope" value="Eukaryota"/>
</dbReference>
<keyword evidence="3 7" id="KW-0349">Heme</keyword>